<organism evidence="1 2">
    <name type="scientific">Tsuneonella deserti</name>
    <dbReference type="NCBI Taxonomy" id="2035528"/>
    <lineage>
        <taxon>Bacteria</taxon>
        <taxon>Pseudomonadati</taxon>
        <taxon>Pseudomonadota</taxon>
        <taxon>Alphaproteobacteria</taxon>
        <taxon>Sphingomonadales</taxon>
        <taxon>Erythrobacteraceae</taxon>
        <taxon>Tsuneonella</taxon>
    </lineage>
</organism>
<dbReference type="Proteomes" id="UP000619041">
    <property type="component" value="Unassembled WGS sequence"/>
</dbReference>
<gene>
    <name evidence="1" type="ORF">GCM10011515_08510</name>
</gene>
<proteinExistence type="predicted"/>
<accession>A0ABQ1S5I2</accession>
<evidence type="ECO:0000313" key="2">
    <source>
        <dbReference type="Proteomes" id="UP000619041"/>
    </source>
</evidence>
<keyword evidence="2" id="KW-1185">Reference proteome</keyword>
<reference evidence="2" key="1">
    <citation type="journal article" date="2019" name="Int. J. Syst. Evol. Microbiol.">
        <title>The Global Catalogue of Microorganisms (GCM) 10K type strain sequencing project: providing services to taxonomists for standard genome sequencing and annotation.</title>
        <authorList>
            <consortium name="The Broad Institute Genomics Platform"/>
            <consortium name="The Broad Institute Genome Sequencing Center for Infectious Disease"/>
            <person name="Wu L."/>
            <person name="Ma J."/>
        </authorList>
    </citation>
    <scope>NUCLEOTIDE SEQUENCE [LARGE SCALE GENOMIC DNA]</scope>
    <source>
        <strain evidence="2">CGMCC 1.15959</strain>
    </source>
</reference>
<evidence type="ECO:0000313" key="1">
    <source>
        <dbReference type="EMBL" id="GGD91130.1"/>
    </source>
</evidence>
<dbReference type="EMBL" id="BMKL01000001">
    <property type="protein sequence ID" value="GGD91130.1"/>
    <property type="molecule type" value="Genomic_DNA"/>
</dbReference>
<name>A0ABQ1S5I2_9SPHN</name>
<comment type="caution">
    <text evidence="1">The sequence shown here is derived from an EMBL/GenBank/DDBJ whole genome shotgun (WGS) entry which is preliminary data.</text>
</comment>
<protein>
    <submittedName>
        <fullName evidence="1">Uncharacterized protein</fullName>
    </submittedName>
</protein>
<sequence>MKPKGNAGYGKMIADAVLASIDEPPLPAKHLSWPATWFEPGRARDRARRWLSMWLKGDLRDIPTEQAARYLEEMAEDLRAFGADKAVDRFVDKILPPLIRNGGPEDLAR</sequence>